<dbReference type="Gene3D" id="3.40.50.300">
    <property type="entry name" value="P-loop containing nucleotide triphosphate hydrolases"/>
    <property type="match status" value="1"/>
</dbReference>
<dbReference type="InterPro" id="IPR027417">
    <property type="entry name" value="P-loop_NTPase"/>
</dbReference>
<dbReference type="Proteomes" id="UP001178303">
    <property type="component" value="Chromosome"/>
</dbReference>
<feature type="domain" description="Terminase large subunit-like ATPase" evidence="1">
    <location>
        <begin position="80"/>
        <end position="242"/>
    </location>
</feature>
<dbReference type="GO" id="GO:0004519">
    <property type="term" value="F:endonuclease activity"/>
    <property type="evidence" value="ECO:0007669"/>
    <property type="project" value="InterPro"/>
</dbReference>
<organism evidence="3 4">
    <name type="scientific">Bacillus wiedmannii</name>
    <dbReference type="NCBI Taxonomy" id="1890302"/>
    <lineage>
        <taxon>Bacteria</taxon>
        <taxon>Bacillati</taxon>
        <taxon>Bacillota</taxon>
        <taxon>Bacilli</taxon>
        <taxon>Bacillales</taxon>
        <taxon>Bacillaceae</taxon>
        <taxon>Bacillus</taxon>
        <taxon>Bacillus cereus group</taxon>
    </lineage>
</organism>
<accession>A0AA95RW04</accession>
<evidence type="ECO:0000313" key="3">
    <source>
        <dbReference type="EMBL" id="WHY28107.1"/>
    </source>
</evidence>
<evidence type="ECO:0000259" key="1">
    <source>
        <dbReference type="Pfam" id="PF03354"/>
    </source>
</evidence>
<dbReference type="AlphaFoldDB" id="A0AA95RW04"/>
<gene>
    <name evidence="3" type="ORF">QNH45_21840</name>
</gene>
<protein>
    <submittedName>
        <fullName evidence="3">Terminase large subunit</fullName>
    </submittedName>
</protein>
<evidence type="ECO:0000259" key="2">
    <source>
        <dbReference type="Pfam" id="PF20441"/>
    </source>
</evidence>
<name>A0AA95RW04_9BACI</name>
<dbReference type="InterPro" id="IPR046461">
    <property type="entry name" value="TerL_ATPase"/>
</dbReference>
<evidence type="ECO:0000313" key="4">
    <source>
        <dbReference type="Proteomes" id="UP001178303"/>
    </source>
</evidence>
<dbReference type="Pfam" id="PF20441">
    <property type="entry name" value="TerL_nuclease"/>
    <property type="match status" value="1"/>
</dbReference>
<dbReference type="InterPro" id="IPR046462">
    <property type="entry name" value="TerL_nuclease"/>
</dbReference>
<dbReference type="PANTHER" id="PTHR41287:SF1">
    <property type="entry name" value="PROTEIN YMFN"/>
    <property type="match status" value="1"/>
</dbReference>
<proteinExistence type="predicted"/>
<dbReference type="RefSeq" id="WP_283882704.1">
    <property type="nucleotide sequence ID" value="NZ_CP126099.1"/>
</dbReference>
<feature type="domain" description="Terminase large subunit-like endonuclease" evidence="2">
    <location>
        <begin position="292"/>
        <end position="567"/>
    </location>
</feature>
<reference evidence="3" key="1">
    <citation type="submission" date="2023-05" db="EMBL/GenBank/DDBJ databases">
        <title>Comparative genomics of Bacillaceae isolates and their secondary metabolite potential.</title>
        <authorList>
            <person name="Song L."/>
            <person name="Nielsen L.J."/>
            <person name="Mohite O."/>
            <person name="Xu X."/>
            <person name="Weber T."/>
            <person name="Kovacs A.T."/>
        </authorList>
    </citation>
    <scope>NUCLEOTIDE SEQUENCE</scope>
    <source>
        <strain evidence="3">LN15</strain>
    </source>
</reference>
<dbReference type="InterPro" id="IPR005021">
    <property type="entry name" value="Terminase_largesu-like"/>
</dbReference>
<dbReference type="EMBL" id="CP126099">
    <property type="protein sequence ID" value="WHY28107.1"/>
    <property type="molecule type" value="Genomic_DNA"/>
</dbReference>
<dbReference type="PANTHER" id="PTHR41287">
    <property type="match status" value="1"/>
</dbReference>
<sequence length="585" mass="67600">MNKSVAYAKAVVFGDIVAPSQVKQACINFLHEYYVLQDKADYIYKWNTKIEKKIDKIIKNLNFARGAKSAQPMYDNLALFQWFLIQNTFCWVYKEFPTKRKVRELIFTVARKNAKSVLSCIIHIIGFFLDEDNQTHYIGSNTKQQATIIFDELVSIIKASPNMLPFFNIKKTYLEFTPKNCKIVALSGDASKADGTMVYLASVDELGASNDIFKMVSSLETGQFGPRNPLIVKISTSYPIENGFNYWNDTVNSLIANTFSDEPNPRQFGLVFTIDEPKERVQLDGKTVERWEDPAVWPEANPLVAEVQDLAEKLLEDYKTKKDIPKDFFLFKVKNLNMWLGNNEGDGNFFVDQHTLQKCLHKESSDWEWWRGKRQVIIGFDLSLSRDNTAATFMWYDVTDGQYYTKNLTFYPKNMEEYKSQTERIPYAQWSREGYCQAIGEEVIDFDELADIIIGICNDYEIEVASIAYDTQYSYTLLKRLVDELPMDIDPIAIEQSSRNLGSPISNLQRVIYNGSFNYAPSPLMESAFVNGLIEFRNGKPFITKGDKHRNKIDNLFSTFNCMKVAMFMEKNHLFEEGRELFFEI</sequence>
<dbReference type="Pfam" id="PF03354">
    <property type="entry name" value="TerL_ATPase"/>
    <property type="match status" value="1"/>
</dbReference>